<accession>A0A2T2WJI4</accession>
<protein>
    <recommendedName>
        <fullName evidence="1">LUD domain-containing protein</fullName>
    </recommendedName>
</protein>
<proteinExistence type="predicted"/>
<sequence length="234" mass="25316">MAGLSPATCQKLPISPFTSGGRKTGGRVHMTKPWAASQERLVQMFEVHWREHGGELFRVREEQSWPHVLNQAWTTLLGDQGGSVVYWVNADVAHLNWENWLRRCGAQAVYGWDAADDMRSRCAQAVLGLTGSQWAVAETGSVALIADADRGLLPSVMPPAHIMLVSTQHLVETVQEGLQQIPGSHGMPPLIKLVTGPSMTADIEGTLVVGVHGPGRVAVILYDTVGTLGADELR</sequence>
<evidence type="ECO:0000313" key="2">
    <source>
        <dbReference type="EMBL" id="PSR22392.1"/>
    </source>
</evidence>
<evidence type="ECO:0000259" key="1">
    <source>
        <dbReference type="Pfam" id="PF02589"/>
    </source>
</evidence>
<feature type="domain" description="LUD" evidence="1">
    <location>
        <begin position="50"/>
        <end position="221"/>
    </location>
</feature>
<dbReference type="Pfam" id="PF02589">
    <property type="entry name" value="LUD_dom"/>
    <property type="match status" value="1"/>
</dbReference>
<dbReference type="PANTHER" id="PTHR43682:SF1">
    <property type="entry name" value="LACTATE UTILIZATION PROTEIN C"/>
    <property type="match status" value="1"/>
</dbReference>
<dbReference type="EMBL" id="PXYV01000018">
    <property type="protein sequence ID" value="PSR22392.1"/>
    <property type="molecule type" value="Genomic_DNA"/>
</dbReference>
<evidence type="ECO:0000313" key="3">
    <source>
        <dbReference type="Proteomes" id="UP000241848"/>
    </source>
</evidence>
<gene>
    <name evidence="2" type="ORF">C7B45_07125</name>
</gene>
<reference evidence="2 3" key="1">
    <citation type="journal article" date="2014" name="BMC Genomics">
        <title>Comparison of environmental and isolate Sulfobacillus genomes reveals diverse carbon, sulfur, nitrogen, and hydrogen metabolisms.</title>
        <authorList>
            <person name="Justice N.B."/>
            <person name="Norman A."/>
            <person name="Brown C.T."/>
            <person name="Singh A."/>
            <person name="Thomas B.C."/>
            <person name="Banfield J.F."/>
        </authorList>
    </citation>
    <scope>NUCLEOTIDE SEQUENCE [LARGE SCALE GENOMIC DNA]</scope>
    <source>
        <strain evidence="2">AMDSBA3</strain>
    </source>
</reference>
<dbReference type="InterPro" id="IPR037171">
    <property type="entry name" value="NagB/RpiA_transferase-like"/>
</dbReference>
<dbReference type="Gene3D" id="3.40.50.10420">
    <property type="entry name" value="NagB/RpiA/CoA transferase-like"/>
    <property type="match status" value="1"/>
</dbReference>
<organism evidence="2 3">
    <name type="scientific">Sulfobacillus acidophilus</name>
    <dbReference type="NCBI Taxonomy" id="53633"/>
    <lineage>
        <taxon>Bacteria</taxon>
        <taxon>Bacillati</taxon>
        <taxon>Bacillota</taxon>
        <taxon>Clostridia</taxon>
        <taxon>Eubacteriales</taxon>
        <taxon>Clostridiales Family XVII. Incertae Sedis</taxon>
        <taxon>Sulfobacillus</taxon>
    </lineage>
</organism>
<dbReference type="PANTHER" id="PTHR43682">
    <property type="entry name" value="LACTATE UTILIZATION PROTEIN C"/>
    <property type="match status" value="1"/>
</dbReference>
<comment type="caution">
    <text evidence="2">The sequence shown here is derived from an EMBL/GenBank/DDBJ whole genome shotgun (WGS) entry which is preliminary data.</text>
</comment>
<dbReference type="Proteomes" id="UP000241848">
    <property type="component" value="Unassembled WGS sequence"/>
</dbReference>
<dbReference type="InterPro" id="IPR024185">
    <property type="entry name" value="FTHF_cligase-like_sf"/>
</dbReference>
<dbReference type="SUPFAM" id="SSF100950">
    <property type="entry name" value="NagB/RpiA/CoA transferase-like"/>
    <property type="match status" value="1"/>
</dbReference>
<name>A0A2T2WJI4_9FIRM</name>
<dbReference type="InterPro" id="IPR003741">
    <property type="entry name" value="LUD_dom"/>
</dbReference>
<dbReference type="AlphaFoldDB" id="A0A2T2WJI4"/>